<protein>
    <submittedName>
        <fullName evidence="1">Uncharacterized protein</fullName>
    </submittedName>
</protein>
<keyword evidence="2" id="KW-1185">Reference proteome</keyword>
<accession>X1WN39</accession>
<dbReference type="AlphaFoldDB" id="X1WN39"/>
<gene>
    <name evidence="1" type="primary">100164547</name>
</gene>
<reference evidence="2" key="1">
    <citation type="submission" date="2010-06" db="EMBL/GenBank/DDBJ databases">
        <authorList>
            <person name="Jiang H."/>
            <person name="Abraham K."/>
            <person name="Ali S."/>
            <person name="Alsbrooks S.L."/>
            <person name="Anim B.N."/>
            <person name="Anosike U.S."/>
            <person name="Attaway T."/>
            <person name="Bandaranaike D.P."/>
            <person name="Battles P.K."/>
            <person name="Bell S.N."/>
            <person name="Bell A.V."/>
            <person name="Beltran B."/>
            <person name="Bickham C."/>
            <person name="Bustamante Y."/>
            <person name="Caleb T."/>
            <person name="Canada A."/>
            <person name="Cardenas V."/>
            <person name="Carter K."/>
            <person name="Chacko J."/>
            <person name="Chandrabose M.N."/>
            <person name="Chavez D."/>
            <person name="Chavez A."/>
            <person name="Chen L."/>
            <person name="Chu H.-S."/>
            <person name="Claassen K.J."/>
            <person name="Cockrell R."/>
            <person name="Collins M."/>
            <person name="Cooper J.A."/>
            <person name="Cree A."/>
            <person name="Curry S.M."/>
            <person name="Da Y."/>
            <person name="Dao M.D."/>
            <person name="Das B."/>
            <person name="Davila M.-L."/>
            <person name="Davy-Carroll L."/>
            <person name="Denson S."/>
            <person name="Dinh H."/>
            <person name="Ebong V.E."/>
            <person name="Edwards J.R."/>
            <person name="Egan A."/>
            <person name="El-Daye J."/>
            <person name="Escobedo L."/>
            <person name="Fernandez S."/>
            <person name="Fernando P.R."/>
            <person name="Flagg N."/>
            <person name="Forbes L.D."/>
            <person name="Fowler R.G."/>
            <person name="Fu Q."/>
            <person name="Gabisi R.A."/>
            <person name="Ganer J."/>
            <person name="Garbino Pronczuk A."/>
            <person name="Garcia R.M."/>
            <person name="Garner T."/>
            <person name="Garrett T.E."/>
            <person name="Gonzalez D.A."/>
            <person name="Hamid H."/>
            <person name="Hawkins E.S."/>
            <person name="Hirani K."/>
            <person name="Hogues M.E."/>
            <person name="Hollins B."/>
            <person name="Hsiao C.-H."/>
            <person name="Jabil R."/>
            <person name="James M.L."/>
            <person name="Jhangiani S.N."/>
            <person name="Johnson B."/>
            <person name="Johnson Q."/>
            <person name="Joshi V."/>
            <person name="Kalu J.B."/>
            <person name="Kam C."/>
            <person name="Kashfia A."/>
            <person name="Keebler J."/>
            <person name="Kisamo H."/>
            <person name="Kovar C.L."/>
            <person name="Lago L.A."/>
            <person name="Lai C.-Y."/>
            <person name="Laidlaw J."/>
            <person name="Lara F."/>
            <person name="Le T.-K."/>
            <person name="Lee S.L."/>
            <person name="Legall F.H."/>
            <person name="Lemon S.J."/>
            <person name="Lewis L.R."/>
            <person name="Li B."/>
            <person name="Liu Y."/>
            <person name="Liu Y.-S."/>
            <person name="Lopez J."/>
            <person name="Lozado R.J."/>
            <person name="Lu J."/>
            <person name="Madu R.C."/>
            <person name="Maheshwari M."/>
            <person name="Maheshwari R."/>
            <person name="Malloy K."/>
            <person name="Martinez E."/>
            <person name="Mathew T."/>
            <person name="Mercado I.C."/>
            <person name="Mercado C."/>
            <person name="Meyer B."/>
            <person name="Montgomery K."/>
            <person name="Morgan M.B."/>
            <person name="Munidasa M."/>
            <person name="Nazareth L.V."/>
            <person name="Nelson J."/>
            <person name="Ng B.M."/>
            <person name="Nguyen N.B."/>
            <person name="Nguyen P.Q."/>
            <person name="Nguyen T."/>
            <person name="Obregon M."/>
            <person name="Okwuonu G.O."/>
            <person name="Onwere C.G."/>
            <person name="Orozco G."/>
            <person name="Parra A."/>
            <person name="Patel S."/>
            <person name="Patil S."/>
            <person name="Perez A."/>
            <person name="Perez Y."/>
            <person name="Pham C."/>
            <person name="Primus E.L."/>
            <person name="Pu L.-L."/>
            <person name="Puazo M."/>
            <person name="Qin X."/>
            <person name="Quiroz J.B."/>
            <person name="Reese J."/>
            <person name="Richards S."/>
            <person name="Rives C.M."/>
            <person name="Robberts R."/>
            <person name="Ruiz S.J."/>
            <person name="Ruiz M.J."/>
            <person name="Santibanez J."/>
            <person name="Schneider B.W."/>
            <person name="Sisson I."/>
            <person name="Smith M."/>
            <person name="Sodergren E."/>
            <person name="Song X.-Z."/>
            <person name="Song B.B."/>
            <person name="Summersgill H."/>
            <person name="Thelus R."/>
            <person name="Thornton R.D."/>
            <person name="Trejos Z.Y."/>
            <person name="Usmani K."/>
            <person name="Vattathil S."/>
            <person name="Villasana D."/>
            <person name="Walker D.L."/>
            <person name="Wang S."/>
            <person name="Wang K."/>
            <person name="White C.S."/>
            <person name="Williams A.C."/>
            <person name="Williamson J."/>
            <person name="Wilson K."/>
            <person name="Woghiren I.O."/>
            <person name="Woodworth J.R."/>
            <person name="Worley K.C."/>
            <person name="Wright R.A."/>
            <person name="Wu W."/>
            <person name="Young L."/>
            <person name="Zhang L."/>
            <person name="Zhang J."/>
            <person name="Zhu Y."/>
            <person name="Muzny D.M."/>
            <person name="Weinstock G."/>
            <person name="Gibbs R.A."/>
        </authorList>
    </citation>
    <scope>NUCLEOTIDE SEQUENCE [LARGE SCALE GENOMIC DNA]</scope>
    <source>
        <strain evidence="2">LSR1</strain>
    </source>
</reference>
<sequence length="175" mass="20927">MQQTWQSNESLADAWQNWKEFIIIYFIVLPIEIIGMIILTMYHEYLFGDHFAKLDKNHKIAEWDIFIGTMILIVTNFILLYINLESMPQTRDVRKIKKWLIFYSIGLCIYLIITVNFHIVLRYLSVYNEYSNLYISVVGWSYFMNIILWFGIVFVYYISYKPIASAYRRSLGNGP</sequence>
<dbReference type="KEGG" id="api:100164547"/>
<dbReference type="OrthoDB" id="10363079at2759"/>
<organism evidence="1 2">
    <name type="scientific">Acyrthosiphon pisum</name>
    <name type="common">Pea aphid</name>
    <dbReference type="NCBI Taxonomy" id="7029"/>
    <lineage>
        <taxon>Eukaryota</taxon>
        <taxon>Metazoa</taxon>
        <taxon>Ecdysozoa</taxon>
        <taxon>Arthropoda</taxon>
        <taxon>Hexapoda</taxon>
        <taxon>Insecta</taxon>
        <taxon>Pterygota</taxon>
        <taxon>Neoptera</taxon>
        <taxon>Paraneoptera</taxon>
        <taxon>Hemiptera</taxon>
        <taxon>Sternorrhyncha</taxon>
        <taxon>Aphidomorpha</taxon>
        <taxon>Aphidoidea</taxon>
        <taxon>Aphididae</taxon>
        <taxon>Macrosiphini</taxon>
        <taxon>Acyrthosiphon</taxon>
    </lineage>
</organism>
<proteinExistence type="predicted"/>
<evidence type="ECO:0000313" key="1">
    <source>
        <dbReference type="EnsemblMetazoa" id="XP_016662020.1"/>
    </source>
</evidence>
<dbReference type="Proteomes" id="UP000007819">
    <property type="component" value="Chromosome X"/>
</dbReference>
<dbReference type="InParanoid" id="X1WN39"/>
<name>X1WN39_ACYPI</name>
<dbReference type="EnsemblMetazoa" id="XM_016806531.2">
    <property type="protein sequence ID" value="XP_016662020.1"/>
    <property type="gene ID" value="LOC100164547"/>
</dbReference>
<evidence type="ECO:0000313" key="2">
    <source>
        <dbReference type="Proteomes" id="UP000007819"/>
    </source>
</evidence>
<reference evidence="1" key="2">
    <citation type="submission" date="2022-06" db="UniProtKB">
        <authorList>
            <consortium name="EnsemblMetazoa"/>
        </authorList>
    </citation>
    <scope>IDENTIFICATION</scope>
</reference>